<gene>
    <name evidence="1" type="primary">cvnC</name>
</gene>
<dbReference type="Pfam" id="PF05331">
    <property type="entry name" value="DUF742"/>
    <property type="match status" value="1"/>
</dbReference>
<evidence type="ECO:0000313" key="1">
    <source>
        <dbReference type="EMBL" id="BAR97447.1"/>
    </source>
</evidence>
<protein>
    <recommendedName>
        <fullName evidence="2">DUF742 domain-containing protein</fullName>
    </recommendedName>
</protein>
<dbReference type="PANTHER" id="PTHR36221">
    <property type="entry name" value="DUF742 DOMAIN-CONTAINING PROTEIN"/>
    <property type="match status" value="1"/>
</dbReference>
<reference evidence="1" key="1">
    <citation type="journal article" date="2016" name="J. Ind. Microbiol. Biotechnol.">
        <title>Biosynthesis of mercapturic acid derivative of the labdane-type diterpene, cyslabdan that potentiates imipenem activity against methicillin-resistant Staphylococcus aureus: cyslabdan is generated by mycothiol-mediated xenobiotic detoxification.</title>
        <authorList>
            <person name="Ikeda H."/>
            <person name="Shin-ya K."/>
            <person name="Nagamitsu T."/>
            <person name="Tomoda H."/>
        </authorList>
    </citation>
    <scope>NUCLEOTIDE SEQUENCE</scope>
    <source>
        <strain evidence="1">K04-0144</strain>
    </source>
</reference>
<organism evidence="1">
    <name type="scientific">Streptomyces cyslabdanicus</name>
    <dbReference type="NCBI Taxonomy" id="1470456"/>
    <lineage>
        <taxon>Bacteria</taxon>
        <taxon>Bacillati</taxon>
        <taxon>Actinomycetota</taxon>
        <taxon>Actinomycetes</taxon>
        <taxon>Kitasatosporales</taxon>
        <taxon>Streptomycetaceae</taxon>
        <taxon>Streptomyces</taxon>
    </lineage>
</organism>
<accession>A0A0H5B5M2</accession>
<sequence length="123" mass="12730">MSPGPARRLVPSYLATGGISAPEHSTLQDLTALTATGQSALPHHTPAHQRLLDLVSDGGLTVMEIAGYLRLPIGVVKMLAAQLVSDGHLRAAAPLPDALAPTAHAGRPSRALLEEVMHGLLAL</sequence>
<name>A0A0H5B5M2_STRCP</name>
<dbReference type="InterPro" id="IPR007995">
    <property type="entry name" value="DUF742"/>
</dbReference>
<dbReference type="EMBL" id="LC064028">
    <property type="protein sequence ID" value="BAR97447.1"/>
    <property type="molecule type" value="Genomic_DNA"/>
</dbReference>
<dbReference type="PANTHER" id="PTHR36221:SF1">
    <property type="entry name" value="DUF742 DOMAIN-CONTAINING PROTEIN"/>
    <property type="match status" value="1"/>
</dbReference>
<evidence type="ECO:0008006" key="2">
    <source>
        <dbReference type="Google" id="ProtNLM"/>
    </source>
</evidence>
<dbReference type="AlphaFoldDB" id="A0A0H5B5M2"/>
<proteinExistence type="predicted"/>